<name>A0ABP1G465_9CHLO</name>
<keyword evidence="2" id="KW-0472">Membrane</keyword>
<feature type="chain" id="PRO_5047005629" evidence="3">
    <location>
        <begin position="26"/>
        <end position="163"/>
    </location>
</feature>
<dbReference type="Proteomes" id="UP001497392">
    <property type="component" value="Unassembled WGS sequence"/>
</dbReference>
<keyword evidence="3" id="KW-0732">Signal</keyword>
<gene>
    <name evidence="4" type="primary">g9886</name>
    <name evidence="4" type="ORF">VP750_LOCUS8902</name>
</gene>
<organism evidence="4 5">
    <name type="scientific">Coccomyxa viridis</name>
    <dbReference type="NCBI Taxonomy" id="1274662"/>
    <lineage>
        <taxon>Eukaryota</taxon>
        <taxon>Viridiplantae</taxon>
        <taxon>Chlorophyta</taxon>
        <taxon>core chlorophytes</taxon>
        <taxon>Trebouxiophyceae</taxon>
        <taxon>Trebouxiophyceae incertae sedis</taxon>
        <taxon>Coccomyxaceae</taxon>
        <taxon>Coccomyxa</taxon>
    </lineage>
</organism>
<keyword evidence="2" id="KW-0812">Transmembrane</keyword>
<evidence type="ECO:0000313" key="4">
    <source>
        <dbReference type="EMBL" id="CAL5226996.1"/>
    </source>
</evidence>
<dbReference type="EMBL" id="CAXHTA020000016">
    <property type="protein sequence ID" value="CAL5226996.1"/>
    <property type="molecule type" value="Genomic_DNA"/>
</dbReference>
<evidence type="ECO:0000256" key="1">
    <source>
        <dbReference type="SAM" id="MobiDB-lite"/>
    </source>
</evidence>
<sequence length="163" mass="17799">MKSAPFAAYIALLCLALLAWILTLAGNAALNQVCEDSCRYYFGLSWWVTWFELLILLATIPVAIMGIRVWRPAVLALLAVNTALSMTQADSWLQSKGIDPYYSLFPDRCNVLIAGFIALSIINLLLILVLGMSDAEVAPKQPANSAYSNSPPPHTTPTYPPRG</sequence>
<proteinExistence type="predicted"/>
<evidence type="ECO:0000256" key="2">
    <source>
        <dbReference type="SAM" id="Phobius"/>
    </source>
</evidence>
<feature type="transmembrane region" description="Helical" evidence="2">
    <location>
        <begin position="44"/>
        <end position="67"/>
    </location>
</feature>
<evidence type="ECO:0000313" key="5">
    <source>
        <dbReference type="Proteomes" id="UP001497392"/>
    </source>
</evidence>
<accession>A0ABP1G465</accession>
<keyword evidence="5" id="KW-1185">Reference proteome</keyword>
<feature type="compositionally biased region" description="Pro residues" evidence="1">
    <location>
        <begin position="150"/>
        <end position="163"/>
    </location>
</feature>
<feature type="signal peptide" evidence="3">
    <location>
        <begin position="1"/>
        <end position="25"/>
    </location>
</feature>
<reference evidence="4 5" key="1">
    <citation type="submission" date="2024-06" db="EMBL/GenBank/DDBJ databases">
        <authorList>
            <person name="Kraege A."/>
            <person name="Thomma B."/>
        </authorList>
    </citation>
    <scope>NUCLEOTIDE SEQUENCE [LARGE SCALE GENOMIC DNA]</scope>
</reference>
<comment type="caution">
    <text evidence="4">The sequence shown here is derived from an EMBL/GenBank/DDBJ whole genome shotgun (WGS) entry which is preliminary data.</text>
</comment>
<feature type="region of interest" description="Disordered" evidence="1">
    <location>
        <begin position="141"/>
        <end position="163"/>
    </location>
</feature>
<feature type="transmembrane region" description="Helical" evidence="2">
    <location>
        <begin position="113"/>
        <end position="132"/>
    </location>
</feature>
<protein>
    <submittedName>
        <fullName evidence="4">G9886 protein</fullName>
    </submittedName>
</protein>
<keyword evidence="2" id="KW-1133">Transmembrane helix</keyword>
<evidence type="ECO:0000256" key="3">
    <source>
        <dbReference type="SAM" id="SignalP"/>
    </source>
</evidence>